<organism evidence="1 2">
    <name type="scientific">Lentinus tigrinus ALCF2SS1-6</name>
    <dbReference type="NCBI Taxonomy" id="1328759"/>
    <lineage>
        <taxon>Eukaryota</taxon>
        <taxon>Fungi</taxon>
        <taxon>Dikarya</taxon>
        <taxon>Basidiomycota</taxon>
        <taxon>Agaricomycotina</taxon>
        <taxon>Agaricomycetes</taxon>
        <taxon>Polyporales</taxon>
        <taxon>Polyporaceae</taxon>
        <taxon>Lentinus</taxon>
    </lineage>
</organism>
<accession>A0A5C2SFL8</accession>
<name>A0A5C2SFL8_9APHY</name>
<evidence type="ECO:0000313" key="1">
    <source>
        <dbReference type="EMBL" id="RPD60146.1"/>
    </source>
</evidence>
<evidence type="ECO:0000313" key="2">
    <source>
        <dbReference type="Proteomes" id="UP000313359"/>
    </source>
</evidence>
<protein>
    <submittedName>
        <fullName evidence="1">Uncharacterized protein</fullName>
    </submittedName>
</protein>
<proteinExistence type="predicted"/>
<reference evidence="1" key="1">
    <citation type="journal article" date="2018" name="Genome Biol. Evol.">
        <title>Genomics and development of Lentinus tigrinus, a white-rot wood-decaying mushroom with dimorphic fruiting bodies.</title>
        <authorList>
            <person name="Wu B."/>
            <person name="Xu Z."/>
            <person name="Knudson A."/>
            <person name="Carlson A."/>
            <person name="Chen N."/>
            <person name="Kovaka S."/>
            <person name="LaButti K."/>
            <person name="Lipzen A."/>
            <person name="Pennachio C."/>
            <person name="Riley R."/>
            <person name="Schakwitz W."/>
            <person name="Umezawa K."/>
            <person name="Ohm R.A."/>
            <person name="Grigoriev I.V."/>
            <person name="Nagy L.G."/>
            <person name="Gibbons J."/>
            <person name="Hibbett D."/>
        </authorList>
    </citation>
    <scope>NUCLEOTIDE SEQUENCE [LARGE SCALE GENOMIC DNA]</scope>
    <source>
        <strain evidence="1">ALCF2SS1-6</strain>
    </source>
</reference>
<dbReference type="AlphaFoldDB" id="A0A5C2SFL8"/>
<dbReference type="EMBL" id="ML122267">
    <property type="protein sequence ID" value="RPD60146.1"/>
    <property type="molecule type" value="Genomic_DNA"/>
</dbReference>
<keyword evidence="2" id="KW-1185">Reference proteome</keyword>
<dbReference type="Proteomes" id="UP000313359">
    <property type="component" value="Unassembled WGS sequence"/>
</dbReference>
<sequence length="393" mass="45253">MDQDWKIFNVSTKESFIPKGGPESSFLKYKQGFLVRSITVPFASPQLEAHLQRLSSIPPAINNKGLLSLPNELLLYIAEPPGSGLCVEEVVMLAMTCQRLYELYRGLIDHYHICQAASWMMNRILCSGSHAKYEDLPAALFKAQERALIETKSKEGGASYGGLSDFCSDDTRLYRGAFTYKPEWLHTFKSAADRNVFKLIMAVTFPSRTDWVLCNHTKKEFVRASAIAELAGKPNDDQPFLPRCKLDLGHALLTRICWSTEKPMDTPDSMKMHRGPWVGDRFYITTMDRRCMPSEGDDWEWKDVSGQVVRDLVRVYRMVFGKKDWLAKVEGQVSEEDWTQYYWFASDGQDDLSSRFRDVPYPYIVRLAMCHYTNFGWNWEYDGPRPPIGYFEL</sequence>
<gene>
    <name evidence="1" type="ORF">L227DRAFT_653629</name>
</gene>
<dbReference type="OrthoDB" id="2588098at2759"/>